<gene>
    <name evidence="6" type="ORF">NDN08_005041</name>
</gene>
<dbReference type="GO" id="GO:0050660">
    <property type="term" value="F:flavin adenine dinucleotide binding"/>
    <property type="evidence" value="ECO:0007669"/>
    <property type="project" value="InterPro"/>
</dbReference>
<dbReference type="Pfam" id="PF00743">
    <property type="entry name" value="FMO-like"/>
    <property type="match status" value="2"/>
</dbReference>
<dbReference type="Gene3D" id="3.50.50.60">
    <property type="entry name" value="FAD/NAD(P)-binding domain"/>
    <property type="match status" value="2"/>
</dbReference>
<keyword evidence="3" id="KW-0274">FAD</keyword>
<dbReference type="PROSITE" id="PS51257">
    <property type="entry name" value="PROKAR_LIPOPROTEIN"/>
    <property type="match status" value="1"/>
</dbReference>
<dbReference type="AlphaFoldDB" id="A0AAV8V0B5"/>
<evidence type="ECO:0000313" key="7">
    <source>
        <dbReference type="Proteomes" id="UP001157974"/>
    </source>
</evidence>
<evidence type="ECO:0000256" key="5">
    <source>
        <dbReference type="ARBA" id="ARBA00023002"/>
    </source>
</evidence>
<dbReference type="GO" id="GO:0050661">
    <property type="term" value="F:NADP binding"/>
    <property type="evidence" value="ECO:0007669"/>
    <property type="project" value="InterPro"/>
</dbReference>
<keyword evidence="7" id="KW-1185">Reference proteome</keyword>
<protein>
    <recommendedName>
        <fullName evidence="8">Flavin-containing monooxygenase</fullName>
    </recommendedName>
</protein>
<reference evidence="6 7" key="1">
    <citation type="journal article" date="2023" name="Nat. Commun.">
        <title>Origin of minicircular mitochondrial genomes in red algae.</title>
        <authorList>
            <person name="Lee Y."/>
            <person name="Cho C.H."/>
            <person name="Lee Y.M."/>
            <person name="Park S.I."/>
            <person name="Yang J.H."/>
            <person name="West J.A."/>
            <person name="Bhattacharya D."/>
            <person name="Yoon H.S."/>
        </authorList>
    </citation>
    <scope>NUCLEOTIDE SEQUENCE [LARGE SCALE GENOMIC DNA]</scope>
    <source>
        <strain evidence="6 7">CCMP1338</strain>
        <tissue evidence="6">Whole cell</tissue>
    </source>
</reference>
<evidence type="ECO:0000256" key="4">
    <source>
        <dbReference type="ARBA" id="ARBA00022857"/>
    </source>
</evidence>
<keyword evidence="5" id="KW-0560">Oxidoreductase</keyword>
<dbReference type="EMBL" id="JAMWBK010000001">
    <property type="protein sequence ID" value="KAJ8908328.1"/>
    <property type="molecule type" value="Genomic_DNA"/>
</dbReference>
<keyword evidence="4" id="KW-0521">NADP</keyword>
<keyword evidence="2" id="KW-0285">Flavoprotein</keyword>
<organism evidence="6 7">
    <name type="scientific">Rhodosorus marinus</name>
    <dbReference type="NCBI Taxonomy" id="101924"/>
    <lineage>
        <taxon>Eukaryota</taxon>
        <taxon>Rhodophyta</taxon>
        <taxon>Stylonematophyceae</taxon>
        <taxon>Stylonematales</taxon>
        <taxon>Stylonemataceae</taxon>
        <taxon>Rhodosorus</taxon>
    </lineage>
</organism>
<dbReference type="Proteomes" id="UP001157974">
    <property type="component" value="Unassembled WGS sequence"/>
</dbReference>
<dbReference type="InterPro" id="IPR020946">
    <property type="entry name" value="Flavin_mOase-like"/>
</dbReference>
<accession>A0AAV8V0B5</accession>
<evidence type="ECO:0008006" key="8">
    <source>
        <dbReference type="Google" id="ProtNLM"/>
    </source>
</evidence>
<dbReference type="PANTHER" id="PTHR23023">
    <property type="entry name" value="DIMETHYLANILINE MONOOXYGENASE"/>
    <property type="match status" value="1"/>
</dbReference>
<dbReference type="InterPro" id="IPR036188">
    <property type="entry name" value="FAD/NAD-bd_sf"/>
</dbReference>
<evidence type="ECO:0000256" key="1">
    <source>
        <dbReference type="ARBA" id="ARBA00009183"/>
    </source>
</evidence>
<evidence type="ECO:0000256" key="3">
    <source>
        <dbReference type="ARBA" id="ARBA00022827"/>
    </source>
</evidence>
<dbReference type="PRINTS" id="PR00370">
    <property type="entry name" value="FMOXYGENASE"/>
</dbReference>
<dbReference type="InterPro" id="IPR000960">
    <property type="entry name" value="Flavin_mOase"/>
</dbReference>
<comment type="caution">
    <text evidence="6">The sequence shown here is derived from an EMBL/GenBank/DDBJ whole genome shotgun (WGS) entry which is preliminary data.</text>
</comment>
<proteinExistence type="inferred from homology"/>
<dbReference type="InterPro" id="IPR050346">
    <property type="entry name" value="FMO-like"/>
</dbReference>
<sequence length="495" mass="56464">METERRRYKRVAVIGAGVAGVAACHALRKRGIECVVFESKDRVGGLWVDNYYGACVQLPHYLYEYPEQRFKDDVDANPSMDQVCEYLETFVDANGIRDSFRFKSKVTSVLQLEDSSWALSIEDLTTGESRIEEFAYLVMCNGLYSDKPNRIKLEGEQHFQGKLIHSSEYRSTEVFAGKNVVVVGAGKSGIDAATTASTVAKSVSHVGRTKYFTVPLYLGPVNNGRLFFTRGLLLFLSPFYHGNRVTQALHWLLTPVKWPLLKLFEIALLVSFRIPFSAWPNTSLLHEAHSTRTSVSDINYLKALRKKKIRVYKTTVSEVEGKTANLANGKVLEADLIVLATGWDYTFQIFDGDIGKRLQPDEDGLYLYKNMLPTTVNGLAFVGSNCSSYVNPFTDTVQSVWLAQLLAGDRPMPKRKEMEEDLRKMKASKRRFYPTERYRATIVQAHSPYYHDDLMREMGMGRKVRGFWSFLSYWLQPQWPKNWNSIVEEAHTVRI</sequence>
<dbReference type="GO" id="GO:0004499">
    <property type="term" value="F:N,N-dimethylaniline monooxygenase activity"/>
    <property type="evidence" value="ECO:0007669"/>
    <property type="project" value="InterPro"/>
</dbReference>
<evidence type="ECO:0000313" key="6">
    <source>
        <dbReference type="EMBL" id="KAJ8908328.1"/>
    </source>
</evidence>
<dbReference type="PIRSF" id="PIRSF000332">
    <property type="entry name" value="FMO"/>
    <property type="match status" value="1"/>
</dbReference>
<comment type="similarity">
    <text evidence="1">Belongs to the FMO family.</text>
</comment>
<evidence type="ECO:0000256" key="2">
    <source>
        <dbReference type="ARBA" id="ARBA00022630"/>
    </source>
</evidence>
<dbReference type="SUPFAM" id="SSF51905">
    <property type="entry name" value="FAD/NAD(P)-binding domain"/>
    <property type="match status" value="2"/>
</dbReference>
<name>A0AAV8V0B5_9RHOD</name>